<organism evidence="1 2">
    <name type="scientific">Synaphobranchus kaupii</name>
    <name type="common">Kaup's arrowtooth eel</name>
    <dbReference type="NCBI Taxonomy" id="118154"/>
    <lineage>
        <taxon>Eukaryota</taxon>
        <taxon>Metazoa</taxon>
        <taxon>Chordata</taxon>
        <taxon>Craniata</taxon>
        <taxon>Vertebrata</taxon>
        <taxon>Euteleostomi</taxon>
        <taxon>Actinopterygii</taxon>
        <taxon>Neopterygii</taxon>
        <taxon>Teleostei</taxon>
        <taxon>Anguilliformes</taxon>
        <taxon>Synaphobranchidae</taxon>
        <taxon>Synaphobranchus</taxon>
    </lineage>
</organism>
<protein>
    <submittedName>
        <fullName evidence="1">Uncharacterized protein</fullName>
    </submittedName>
</protein>
<accession>A0A9Q1J2H0</accession>
<proteinExistence type="predicted"/>
<evidence type="ECO:0000313" key="1">
    <source>
        <dbReference type="EMBL" id="KAJ8363348.1"/>
    </source>
</evidence>
<keyword evidence="2" id="KW-1185">Reference proteome</keyword>
<reference evidence="1" key="1">
    <citation type="journal article" date="2023" name="Science">
        <title>Genome structures resolve the early diversification of teleost fishes.</title>
        <authorList>
            <person name="Parey E."/>
            <person name="Louis A."/>
            <person name="Montfort J."/>
            <person name="Bouchez O."/>
            <person name="Roques C."/>
            <person name="Iampietro C."/>
            <person name="Lluch J."/>
            <person name="Castinel A."/>
            <person name="Donnadieu C."/>
            <person name="Desvignes T."/>
            <person name="Floi Bucao C."/>
            <person name="Jouanno E."/>
            <person name="Wen M."/>
            <person name="Mejri S."/>
            <person name="Dirks R."/>
            <person name="Jansen H."/>
            <person name="Henkel C."/>
            <person name="Chen W.J."/>
            <person name="Zahm M."/>
            <person name="Cabau C."/>
            <person name="Klopp C."/>
            <person name="Thompson A.W."/>
            <person name="Robinson-Rechavi M."/>
            <person name="Braasch I."/>
            <person name="Lecointre G."/>
            <person name="Bobe J."/>
            <person name="Postlethwait J.H."/>
            <person name="Berthelot C."/>
            <person name="Roest Crollius H."/>
            <person name="Guiguen Y."/>
        </authorList>
    </citation>
    <scope>NUCLEOTIDE SEQUENCE</scope>
    <source>
        <strain evidence="1">WJC10195</strain>
    </source>
</reference>
<dbReference type="AlphaFoldDB" id="A0A9Q1J2H0"/>
<sequence>MKDVRFVRFMVFMMDFMDIVATLSKRLQQDNLLVTDVAHEISEATLKLLSLESSMGDKESKFAKNFNTDTNVLKHGKDSITLTSTTREAGDNMKQYKGASMTDSDTQHRKVNTVKLDLINNMLEQLQKRFPKEATNMVSDFAALGLHHKIPEELESYGNEEVDFLIETYGSC</sequence>
<comment type="caution">
    <text evidence="1">The sequence shown here is derived from an EMBL/GenBank/DDBJ whole genome shotgun (WGS) entry which is preliminary data.</text>
</comment>
<dbReference type="Proteomes" id="UP001152622">
    <property type="component" value="Chromosome 4"/>
</dbReference>
<dbReference type="EMBL" id="JAINUF010000004">
    <property type="protein sequence ID" value="KAJ8363348.1"/>
    <property type="molecule type" value="Genomic_DNA"/>
</dbReference>
<gene>
    <name evidence="1" type="ORF">SKAU_G00121790</name>
</gene>
<evidence type="ECO:0000313" key="2">
    <source>
        <dbReference type="Proteomes" id="UP001152622"/>
    </source>
</evidence>
<name>A0A9Q1J2H0_SYNKA</name>